<proteinExistence type="predicted"/>
<protein>
    <submittedName>
        <fullName evidence="1">Uncharacterized protein</fullName>
    </submittedName>
</protein>
<evidence type="ECO:0000313" key="1">
    <source>
        <dbReference type="EMBL" id="AKE63054.1"/>
    </source>
</evidence>
<evidence type="ECO:0000313" key="2">
    <source>
        <dbReference type="Proteomes" id="UP000034103"/>
    </source>
</evidence>
<name>A0A0F6U225_MICAE</name>
<dbReference type="RefSeq" id="WP_158524790.1">
    <property type="nucleotide sequence ID" value="NZ_CP011304.1"/>
</dbReference>
<gene>
    <name evidence="1" type="ORF">MYAER_0694</name>
</gene>
<organism evidence="1 2">
    <name type="scientific">Microcystis aeruginosa NIES-2549</name>
    <dbReference type="NCBI Taxonomy" id="1641812"/>
    <lineage>
        <taxon>Bacteria</taxon>
        <taxon>Bacillati</taxon>
        <taxon>Cyanobacteriota</taxon>
        <taxon>Cyanophyceae</taxon>
        <taxon>Oscillatoriophycideae</taxon>
        <taxon>Chroococcales</taxon>
        <taxon>Microcystaceae</taxon>
        <taxon>Microcystis</taxon>
    </lineage>
</organism>
<dbReference type="EMBL" id="CP011304">
    <property type="protein sequence ID" value="AKE63054.1"/>
    <property type="molecule type" value="Genomic_DNA"/>
</dbReference>
<accession>A0A0F6U225</accession>
<dbReference type="AlphaFoldDB" id="A0A0F6U225"/>
<sequence length="54" mass="6255">MTIIKSPSPFSSLAQYFYSTSRLSRSRQQRHQKPIIEVILDWSARICSELLITA</sequence>
<dbReference type="Proteomes" id="UP000034103">
    <property type="component" value="Chromosome"/>
</dbReference>
<dbReference type="HOGENOM" id="CLU_3045287_0_0_3"/>
<reference evidence="1 2" key="1">
    <citation type="journal article" date="2015" name="Genome Announc.">
        <title>Complete Genome Sequence of Microcystis aeruginosa NIES-2549, a Bloom-Forming Cyanobacterium from Lake Kasumigaura, Japan.</title>
        <authorList>
            <person name="Yamaguchi H."/>
            <person name="Suzuki S."/>
            <person name="Tanabe Y."/>
            <person name="Osana Y."/>
            <person name="Shimura Y."/>
            <person name="Ishida K."/>
            <person name="Kawachi M."/>
        </authorList>
    </citation>
    <scope>NUCLEOTIDE SEQUENCE [LARGE SCALE GENOMIC DNA]</scope>
    <source>
        <strain evidence="1 2">NIES-2549</strain>
    </source>
</reference>